<dbReference type="KEGG" id="ali:AZOLI_1770"/>
<keyword evidence="2" id="KW-1185">Reference proteome</keyword>
<dbReference type="HOGENOM" id="CLU_165535_1_0_5"/>
<name>G7Z7R8_AZOL4</name>
<dbReference type="AlphaFoldDB" id="G7Z7R8"/>
<accession>G7Z7R8</accession>
<reference evidence="2" key="1">
    <citation type="journal article" date="2011" name="PLoS Genet.">
        <title>Azospirillum genomes reveal transition of bacteria from aquatic to terrestrial environments.</title>
        <authorList>
            <person name="Wisniewski-Dye F."/>
            <person name="Borziak K."/>
            <person name="Khalsa-Moyers G."/>
            <person name="Alexandre G."/>
            <person name="Sukharnikov L.O."/>
            <person name="Wuichet K."/>
            <person name="Hurst G.B."/>
            <person name="McDonald W.H."/>
            <person name="Robertson J.S."/>
            <person name="Barbe V."/>
            <person name="Calteau A."/>
            <person name="Rouy Z."/>
            <person name="Mangenot S."/>
            <person name="Prigent-Combaret C."/>
            <person name="Normand P."/>
            <person name="Boyer M."/>
            <person name="Siguier P."/>
            <person name="Dessaux Y."/>
            <person name="Elmerich C."/>
            <person name="Condemine G."/>
            <person name="Krishnen G."/>
            <person name="Kennedy I."/>
            <person name="Paterson A.H."/>
            <person name="Gonzalez V."/>
            <person name="Mavingui P."/>
            <person name="Zhulin I.B."/>
        </authorList>
    </citation>
    <scope>NUCLEOTIDE SEQUENCE [LARGE SCALE GENOMIC DNA]</scope>
    <source>
        <strain evidence="2">4B</strain>
    </source>
</reference>
<evidence type="ECO:0000313" key="1">
    <source>
        <dbReference type="EMBL" id="CBS87035.1"/>
    </source>
</evidence>
<dbReference type="OrthoDB" id="5365964at2"/>
<dbReference type="STRING" id="862719.AZOLI_1770"/>
<organism evidence="1 2">
    <name type="scientific">Azospirillum lipoferum (strain 4B)</name>
    <dbReference type="NCBI Taxonomy" id="862719"/>
    <lineage>
        <taxon>Bacteria</taxon>
        <taxon>Pseudomonadati</taxon>
        <taxon>Pseudomonadota</taxon>
        <taxon>Alphaproteobacteria</taxon>
        <taxon>Rhodospirillales</taxon>
        <taxon>Azospirillaceae</taxon>
        <taxon>Azospirillum</taxon>
    </lineage>
</organism>
<evidence type="ECO:0008006" key="3">
    <source>
        <dbReference type="Google" id="ProtNLM"/>
    </source>
</evidence>
<sequence length="109" mass="10922">MKNFVQPGKTVTVSAPYDVASGAGCLVGSLFGVATMDAVSGASVDICTEGVFTLAKTSAQAWTVGAKVYWDDTNKVATTTATSNTLIGCALEVAANPSATGTVRLNGTA</sequence>
<dbReference type="Proteomes" id="UP000005667">
    <property type="component" value="Chromosome"/>
</dbReference>
<dbReference type="RefSeq" id="WP_014248043.1">
    <property type="nucleotide sequence ID" value="NC_016622.1"/>
</dbReference>
<proteinExistence type="predicted"/>
<evidence type="ECO:0000313" key="2">
    <source>
        <dbReference type="Proteomes" id="UP000005667"/>
    </source>
</evidence>
<gene>
    <name evidence="1" type="ordered locus">AZOLI_1770</name>
</gene>
<protein>
    <recommendedName>
        <fullName evidence="3">DUF2190 family protein</fullName>
    </recommendedName>
</protein>
<dbReference type="Pfam" id="PF09956">
    <property type="entry name" value="Phage_cement_2"/>
    <property type="match status" value="1"/>
</dbReference>
<dbReference type="PIRSF" id="PIRSF030771">
    <property type="entry name" value="UCP030771"/>
    <property type="match status" value="1"/>
</dbReference>
<dbReference type="InterPro" id="IPR011231">
    <property type="entry name" value="Phage_VT1-Sakai_H0018"/>
</dbReference>
<dbReference type="EMBL" id="FQ311868">
    <property type="protein sequence ID" value="CBS87035.1"/>
    <property type="molecule type" value="Genomic_DNA"/>
</dbReference>